<feature type="transmembrane region" description="Helical" evidence="8">
    <location>
        <begin position="350"/>
        <end position="373"/>
    </location>
</feature>
<reference evidence="10 11" key="1">
    <citation type="submission" date="2019-02" db="EMBL/GenBank/DDBJ databases">
        <title>Deep-cultivation of Planctomycetes and their phenomic and genomic characterization uncovers novel biology.</title>
        <authorList>
            <person name="Wiegand S."/>
            <person name="Jogler M."/>
            <person name="Boedeker C."/>
            <person name="Pinto D."/>
            <person name="Vollmers J."/>
            <person name="Rivas-Marin E."/>
            <person name="Kohn T."/>
            <person name="Peeters S.H."/>
            <person name="Heuer A."/>
            <person name="Rast P."/>
            <person name="Oberbeckmann S."/>
            <person name="Bunk B."/>
            <person name="Jeske O."/>
            <person name="Meyerdierks A."/>
            <person name="Storesund J.E."/>
            <person name="Kallscheuer N."/>
            <person name="Luecker S."/>
            <person name="Lage O.M."/>
            <person name="Pohl T."/>
            <person name="Merkel B.J."/>
            <person name="Hornburger P."/>
            <person name="Mueller R.-W."/>
            <person name="Bruemmer F."/>
            <person name="Labrenz M."/>
            <person name="Spormann A.M."/>
            <person name="Op den Camp H."/>
            <person name="Overmann J."/>
            <person name="Amann R."/>
            <person name="Jetten M.S.M."/>
            <person name="Mascher T."/>
            <person name="Medema M.H."/>
            <person name="Devos D.P."/>
            <person name="Kaster A.-K."/>
            <person name="Ovreas L."/>
            <person name="Rohde M."/>
            <person name="Galperin M.Y."/>
            <person name="Jogler C."/>
        </authorList>
    </citation>
    <scope>NUCLEOTIDE SEQUENCE [LARGE SCALE GENOMIC DNA]</scope>
    <source>
        <strain evidence="10 11">Mal52</strain>
    </source>
</reference>
<dbReference type="GO" id="GO:0009103">
    <property type="term" value="P:lipopolysaccharide biosynthetic process"/>
    <property type="evidence" value="ECO:0007669"/>
    <property type="project" value="UniProtKB-ARBA"/>
</dbReference>
<feature type="transmembrane region" description="Helical" evidence="8">
    <location>
        <begin position="138"/>
        <end position="157"/>
    </location>
</feature>
<dbReference type="GO" id="GO:0103015">
    <property type="term" value="F:4-amino-4-deoxy-L-arabinose transferase activity"/>
    <property type="evidence" value="ECO:0007669"/>
    <property type="project" value="UniProtKB-EC"/>
</dbReference>
<dbReference type="KEGG" id="sdyn:Mal52_56190"/>
<evidence type="ECO:0000313" key="11">
    <source>
        <dbReference type="Proteomes" id="UP000319383"/>
    </source>
</evidence>
<keyword evidence="3 10" id="KW-0328">Glycosyltransferase</keyword>
<evidence type="ECO:0000259" key="9">
    <source>
        <dbReference type="Pfam" id="PF13231"/>
    </source>
</evidence>
<dbReference type="Pfam" id="PF13231">
    <property type="entry name" value="PMT_2"/>
    <property type="match status" value="1"/>
</dbReference>
<dbReference type="RefSeq" id="WP_145379751.1">
    <property type="nucleotide sequence ID" value="NZ_CP036276.1"/>
</dbReference>
<evidence type="ECO:0000256" key="8">
    <source>
        <dbReference type="SAM" id="Phobius"/>
    </source>
</evidence>
<feature type="transmembrane region" description="Helical" evidence="8">
    <location>
        <begin position="266"/>
        <end position="285"/>
    </location>
</feature>
<protein>
    <submittedName>
        <fullName evidence="10">Undecaprenyl phosphate-alpha-4-amino-4-deoxy-L-arabinose arabinosyl transferase</fullName>
        <ecNumber evidence="10">2.4.2.43</ecNumber>
    </submittedName>
</protein>
<evidence type="ECO:0000256" key="4">
    <source>
        <dbReference type="ARBA" id="ARBA00022679"/>
    </source>
</evidence>
<dbReference type="GO" id="GO:0005886">
    <property type="term" value="C:plasma membrane"/>
    <property type="evidence" value="ECO:0007669"/>
    <property type="project" value="UniProtKB-SubCell"/>
</dbReference>
<keyword evidence="7 8" id="KW-0472">Membrane</keyword>
<evidence type="ECO:0000256" key="6">
    <source>
        <dbReference type="ARBA" id="ARBA00022989"/>
    </source>
</evidence>
<feature type="transmembrane region" description="Helical" evidence="8">
    <location>
        <begin position="297"/>
        <end position="330"/>
    </location>
</feature>
<feature type="transmembrane region" description="Helical" evidence="8">
    <location>
        <begin position="207"/>
        <end position="226"/>
    </location>
</feature>
<evidence type="ECO:0000256" key="7">
    <source>
        <dbReference type="ARBA" id="ARBA00023136"/>
    </source>
</evidence>
<dbReference type="Proteomes" id="UP000319383">
    <property type="component" value="Chromosome"/>
</dbReference>
<feature type="transmembrane region" description="Helical" evidence="8">
    <location>
        <begin position="415"/>
        <end position="436"/>
    </location>
</feature>
<dbReference type="AlphaFoldDB" id="A0A517ZX81"/>
<keyword evidence="5 8" id="KW-0812">Transmembrane</keyword>
<dbReference type="PANTHER" id="PTHR33908:SF11">
    <property type="entry name" value="MEMBRANE PROTEIN"/>
    <property type="match status" value="1"/>
</dbReference>
<comment type="subcellular location">
    <subcellularLocation>
        <location evidence="1">Cell membrane</location>
        <topology evidence="1">Multi-pass membrane protein</topology>
    </subcellularLocation>
</comment>
<evidence type="ECO:0000256" key="2">
    <source>
        <dbReference type="ARBA" id="ARBA00022475"/>
    </source>
</evidence>
<evidence type="ECO:0000256" key="5">
    <source>
        <dbReference type="ARBA" id="ARBA00022692"/>
    </source>
</evidence>
<name>A0A517ZX81_9PLAN</name>
<gene>
    <name evidence="10" type="primary">arnT_4</name>
    <name evidence="10" type="ORF">Mal52_56190</name>
</gene>
<keyword evidence="2" id="KW-1003">Cell membrane</keyword>
<evidence type="ECO:0000313" key="10">
    <source>
        <dbReference type="EMBL" id="QDU47091.1"/>
    </source>
</evidence>
<dbReference type="EMBL" id="CP036276">
    <property type="protein sequence ID" value="QDU47091.1"/>
    <property type="molecule type" value="Genomic_DNA"/>
</dbReference>
<sequence length="587" mass="63912">MNSPRHLFSASTVILLVVVVGFLLRGALPSRIAIEHFDEGVYASNLVTGPEYEYRYPSRHLFAPPLGPWLIEWSQVAWGINDLASVAVNLIAGGLTVLLVGFVAARWFNDRAGIAAAALAALSGIHILYSRTALTDPLVCFWMLAAVYAIWCSLSYGDKSWAVIAGVLTGLSWWTKYNGWLPLAIGVSATIPWLLVGRDRARLRTSLVCLVIIIATAGIVWSPAWYNLPDGYAAVAANHRQYLVGLDRWPQTLWQQLLNHRLLEGAFGPLSLAAAVIVVGAFSHLQDNASATTRTSHFWKLLALAVGLTALASLSASSIVLAALAVYWLWRNVELRPAESPPDEDPAAVQLALWMLIAWIAGLSLTTPLYTAYPRITLPWLVPIWLAGGAGIAWLVAGIRQAADESPTASAPRGTIAWAAGIIVVGVAVAFAGRYWNPGSTWSAWQSHTGLADIAAEVKADIEQQIVEQGGSPRSDNYVVDVYGEPSLFFQLRQLGIELALPASNLRFAQPGLAPPTHPTFLLAGPHALRSSQFEEQLAETAGRLKLLKTYPYTPSDFVLLNQHPPEEIRQADGQQRQYSVRLYQLE</sequence>
<dbReference type="InterPro" id="IPR038731">
    <property type="entry name" value="RgtA/B/C-like"/>
</dbReference>
<evidence type="ECO:0000256" key="3">
    <source>
        <dbReference type="ARBA" id="ARBA00022676"/>
    </source>
</evidence>
<feature type="domain" description="Glycosyltransferase RgtA/B/C/D-like" evidence="9">
    <location>
        <begin position="64"/>
        <end position="219"/>
    </location>
</feature>
<feature type="transmembrane region" description="Helical" evidence="8">
    <location>
        <begin position="177"/>
        <end position="195"/>
    </location>
</feature>
<dbReference type="EC" id="2.4.2.43" evidence="10"/>
<feature type="transmembrane region" description="Helical" evidence="8">
    <location>
        <begin position="6"/>
        <end position="24"/>
    </location>
</feature>
<feature type="transmembrane region" description="Helical" evidence="8">
    <location>
        <begin position="380"/>
        <end position="403"/>
    </location>
</feature>
<dbReference type="InterPro" id="IPR050297">
    <property type="entry name" value="LipidA_mod_glycosyltrf_83"/>
</dbReference>
<accession>A0A517ZX81</accession>
<proteinExistence type="predicted"/>
<feature type="transmembrane region" description="Helical" evidence="8">
    <location>
        <begin position="83"/>
        <end position="105"/>
    </location>
</feature>
<dbReference type="PANTHER" id="PTHR33908">
    <property type="entry name" value="MANNOSYLTRANSFERASE YKCB-RELATED"/>
    <property type="match status" value="1"/>
</dbReference>
<evidence type="ECO:0000256" key="1">
    <source>
        <dbReference type="ARBA" id="ARBA00004651"/>
    </source>
</evidence>
<organism evidence="10 11">
    <name type="scientific">Symmachiella dynata</name>
    <dbReference type="NCBI Taxonomy" id="2527995"/>
    <lineage>
        <taxon>Bacteria</taxon>
        <taxon>Pseudomonadati</taxon>
        <taxon>Planctomycetota</taxon>
        <taxon>Planctomycetia</taxon>
        <taxon>Planctomycetales</taxon>
        <taxon>Planctomycetaceae</taxon>
        <taxon>Symmachiella</taxon>
    </lineage>
</organism>
<keyword evidence="4 10" id="KW-0808">Transferase</keyword>
<keyword evidence="11" id="KW-1185">Reference proteome</keyword>
<keyword evidence="6 8" id="KW-1133">Transmembrane helix</keyword>